<dbReference type="InterPro" id="IPR053848">
    <property type="entry name" value="IMS_HHH_1"/>
</dbReference>
<dbReference type="SUPFAM" id="SSF100879">
    <property type="entry name" value="Lesion bypass DNA polymerase (Y-family), little finger domain"/>
    <property type="match status" value="1"/>
</dbReference>
<evidence type="ECO:0000256" key="7">
    <source>
        <dbReference type="ARBA" id="ARBA00022723"/>
    </source>
</evidence>
<keyword evidence="4 13" id="KW-0808">Transferase</keyword>
<keyword evidence="8 13" id="KW-0227">DNA damage</keyword>
<dbReference type="InterPro" id="IPR017961">
    <property type="entry name" value="DNA_pol_Y-fam_little_finger"/>
</dbReference>
<comment type="subunit">
    <text evidence="13">Monomer.</text>
</comment>
<dbReference type="InterPro" id="IPR043128">
    <property type="entry name" value="Rev_trsase/Diguanyl_cyclase"/>
</dbReference>
<keyword evidence="16" id="KW-1185">Reference proteome</keyword>
<evidence type="ECO:0000256" key="3">
    <source>
        <dbReference type="ARBA" id="ARBA00022490"/>
    </source>
</evidence>
<dbReference type="PANTHER" id="PTHR11076">
    <property type="entry name" value="DNA REPAIR POLYMERASE UMUC / TRANSFERASE FAMILY MEMBER"/>
    <property type="match status" value="1"/>
</dbReference>
<evidence type="ECO:0000256" key="11">
    <source>
        <dbReference type="ARBA" id="ARBA00023204"/>
    </source>
</evidence>
<keyword evidence="13" id="KW-0239">DNA-directed DNA polymerase</keyword>
<evidence type="ECO:0000256" key="9">
    <source>
        <dbReference type="ARBA" id="ARBA00022842"/>
    </source>
</evidence>
<dbReference type="Proteomes" id="UP001596143">
    <property type="component" value="Unassembled WGS sequence"/>
</dbReference>
<comment type="catalytic activity">
    <reaction evidence="12 13">
        <text>DNA(n) + a 2'-deoxyribonucleoside 5'-triphosphate = DNA(n+1) + diphosphate</text>
        <dbReference type="Rhea" id="RHEA:22508"/>
        <dbReference type="Rhea" id="RHEA-COMP:17339"/>
        <dbReference type="Rhea" id="RHEA-COMP:17340"/>
        <dbReference type="ChEBI" id="CHEBI:33019"/>
        <dbReference type="ChEBI" id="CHEBI:61560"/>
        <dbReference type="ChEBI" id="CHEBI:173112"/>
        <dbReference type="EC" id="2.7.7.7"/>
    </reaction>
</comment>
<evidence type="ECO:0000313" key="16">
    <source>
        <dbReference type="Proteomes" id="UP001596143"/>
    </source>
</evidence>
<dbReference type="EMBL" id="JBHSPF010000015">
    <property type="protein sequence ID" value="MFC5627927.1"/>
    <property type="molecule type" value="Genomic_DNA"/>
</dbReference>
<dbReference type="NCBIfam" id="NF002848">
    <property type="entry name" value="PRK03103.1"/>
    <property type="match status" value="1"/>
</dbReference>
<dbReference type="Gene3D" id="3.30.1490.100">
    <property type="entry name" value="DNA polymerase, Y-family, little finger domain"/>
    <property type="match status" value="1"/>
</dbReference>
<comment type="function">
    <text evidence="13">Poorly processive, error-prone DNA polymerase involved in untargeted mutagenesis. Copies undamaged DNA at stalled replication forks, which arise in vivo from mismatched or misaligned primer ends. These misaligned primers can be extended by PolIV. Exhibits no 3'-5' exonuclease (proofreading) activity. May be involved in translesional synthesis, in conjunction with the beta clamp from PolIII.</text>
</comment>
<keyword evidence="3 13" id="KW-0963">Cytoplasm</keyword>
<keyword evidence="5 13" id="KW-0548">Nucleotidyltransferase</keyword>
<feature type="domain" description="UmuC" evidence="14">
    <location>
        <begin position="6"/>
        <end position="191"/>
    </location>
</feature>
<dbReference type="InterPro" id="IPR036775">
    <property type="entry name" value="DNA_pol_Y-fam_lit_finger_sf"/>
</dbReference>
<dbReference type="Pfam" id="PF00817">
    <property type="entry name" value="IMS"/>
    <property type="match status" value="1"/>
</dbReference>
<evidence type="ECO:0000256" key="4">
    <source>
        <dbReference type="ARBA" id="ARBA00022679"/>
    </source>
</evidence>
<comment type="subcellular location">
    <subcellularLocation>
        <location evidence="1 13">Cytoplasm</location>
    </subcellularLocation>
</comment>
<sequence length="410" mass="46163">MKNRAIFLVDMESFYASVEKADDPTLKNRPVIVSGDPKERNGVVLAACPLAKRMGVKNAIRLWEAQEKCPEAVVVRPRMQRYIDVSLQITEILERFTDQVEPYSIDEQFLDVTGSEKLFGPPWEMAKKMQAAIRKETHVRARIGIGPNKLLAKMACERFSKKNKKGIFELNESNLECHMWPLPVEDLHGVGSKMSRHLRNMGIRTIGGLATYPLSILKKRWGISGQVLWESANGIDASPVRRDSHDGQKAIGHGMTLPRNYETISEMKVVLLELSEEVCRRARLNDVMGTTVSVGARGANRDVPTGFHRQVTLYHPTNNTLDVYASALTLFQRFWDGSPIRKISVGLSNLCSDKYVQLDLFQDVTRKRNLGYTTDWIKNKFGDTAIIYASSLTSAAQAFHRAAKIGGHYK</sequence>
<comment type="caution">
    <text evidence="15">The sequence shown here is derived from an EMBL/GenBank/DDBJ whole genome shotgun (WGS) entry which is preliminary data.</text>
</comment>
<reference evidence="16" key="1">
    <citation type="journal article" date="2019" name="Int. J. Syst. Evol. Microbiol.">
        <title>The Global Catalogue of Microorganisms (GCM) 10K type strain sequencing project: providing services to taxonomists for standard genome sequencing and annotation.</title>
        <authorList>
            <consortium name="The Broad Institute Genomics Platform"/>
            <consortium name="The Broad Institute Genome Sequencing Center for Infectious Disease"/>
            <person name="Wu L."/>
            <person name="Ma J."/>
        </authorList>
    </citation>
    <scope>NUCLEOTIDE SEQUENCE [LARGE SCALE GENOMIC DNA]</scope>
    <source>
        <strain evidence="16">CGMCC 1.15790</strain>
    </source>
</reference>
<keyword evidence="13" id="KW-0515">Mutator protein</keyword>
<evidence type="ECO:0000256" key="13">
    <source>
        <dbReference type="HAMAP-Rule" id="MF_01113"/>
    </source>
</evidence>
<dbReference type="PROSITE" id="PS50173">
    <property type="entry name" value="UMUC"/>
    <property type="match status" value="1"/>
</dbReference>
<dbReference type="Pfam" id="PF11799">
    <property type="entry name" value="IMS_C"/>
    <property type="match status" value="1"/>
</dbReference>
<dbReference type="EC" id="2.7.7.7" evidence="13"/>
<evidence type="ECO:0000256" key="10">
    <source>
        <dbReference type="ARBA" id="ARBA00023125"/>
    </source>
</evidence>
<dbReference type="Gene3D" id="1.10.150.20">
    <property type="entry name" value="5' to 3' exonuclease, C-terminal subdomain"/>
    <property type="match status" value="1"/>
</dbReference>
<dbReference type="CDD" id="cd01700">
    <property type="entry name" value="PolY_Pol_V_umuC"/>
    <property type="match status" value="1"/>
</dbReference>
<keyword evidence="9 13" id="KW-0460">Magnesium</keyword>
<dbReference type="InterPro" id="IPR022880">
    <property type="entry name" value="DNApol_IV"/>
</dbReference>
<feature type="binding site" evidence="13">
    <location>
        <position position="106"/>
    </location>
    <ligand>
        <name>Mg(2+)</name>
        <dbReference type="ChEBI" id="CHEBI:18420"/>
    </ligand>
</feature>
<dbReference type="InterPro" id="IPR050116">
    <property type="entry name" value="DNA_polymerase-Y"/>
</dbReference>
<keyword evidence="11 13" id="KW-0234">DNA repair</keyword>
<organism evidence="15 16">
    <name type="scientific">Aliibacillus thermotolerans</name>
    <dbReference type="NCBI Taxonomy" id="1834418"/>
    <lineage>
        <taxon>Bacteria</taxon>
        <taxon>Bacillati</taxon>
        <taxon>Bacillota</taxon>
        <taxon>Bacilli</taxon>
        <taxon>Bacillales</taxon>
        <taxon>Bacillaceae</taxon>
        <taxon>Aliibacillus</taxon>
    </lineage>
</organism>
<feature type="binding site" evidence="13">
    <location>
        <position position="10"/>
    </location>
    <ligand>
        <name>Mg(2+)</name>
        <dbReference type="ChEBI" id="CHEBI:18420"/>
    </ligand>
</feature>
<evidence type="ECO:0000256" key="2">
    <source>
        <dbReference type="ARBA" id="ARBA00010945"/>
    </source>
</evidence>
<dbReference type="Gene3D" id="3.40.1170.60">
    <property type="match status" value="1"/>
</dbReference>
<comment type="similarity">
    <text evidence="2 13">Belongs to the DNA polymerase type-Y family.</text>
</comment>
<keyword evidence="6 13" id="KW-0235">DNA replication</keyword>
<gene>
    <name evidence="13" type="primary">dinB</name>
    <name evidence="15" type="ORF">ACFPTR_03325</name>
</gene>
<dbReference type="PANTHER" id="PTHR11076:SF35">
    <property type="entry name" value="DNA REPAIR PROTEIN HOMOLOG YOBH"/>
    <property type="match status" value="1"/>
</dbReference>
<dbReference type="HAMAP" id="MF_01113">
    <property type="entry name" value="DNApol_IV"/>
    <property type="match status" value="1"/>
</dbReference>
<evidence type="ECO:0000256" key="12">
    <source>
        <dbReference type="ARBA" id="ARBA00049244"/>
    </source>
</evidence>
<comment type="cofactor">
    <cofactor evidence="13">
        <name>Mg(2+)</name>
        <dbReference type="ChEBI" id="CHEBI:18420"/>
    </cofactor>
    <text evidence="13">Binds 2 magnesium ions per subunit.</text>
</comment>
<dbReference type="InterPro" id="IPR043502">
    <property type="entry name" value="DNA/RNA_pol_sf"/>
</dbReference>
<dbReference type="SUPFAM" id="SSF56672">
    <property type="entry name" value="DNA/RNA polymerases"/>
    <property type="match status" value="1"/>
</dbReference>
<evidence type="ECO:0000313" key="15">
    <source>
        <dbReference type="EMBL" id="MFC5627927.1"/>
    </source>
</evidence>
<feature type="active site" evidence="13">
    <location>
        <position position="107"/>
    </location>
</feature>
<accession>A0ABW0U369</accession>
<dbReference type="Pfam" id="PF21999">
    <property type="entry name" value="IMS_HHH_1"/>
    <property type="match status" value="1"/>
</dbReference>
<evidence type="ECO:0000256" key="1">
    <source>
        <dbReference type="ARBA" id="ARBA00004496"/>
    </source>
</evidence>
<dbReference type="InterPro" id="IPR001126">
    <property type="entry name" value="UmuC"/>
</dbReference>
<keyword evidence="7 13" id="KW-0479">Metal-binding</keyword>
<proteinExistence type="inferred from homology"/>
<dbReference type="Gene3D" id="3.30.70.270">
    <property type="match status" value="1"/>
</dbReference>
<evidence type="ECO:0000256" key="5">
    <source>
        <dbReference type="ARBA" id="ARBA00022695"/>
    </source>
</evidence>
<name>A0ABW0U369_9BACI</name>
<evidence type="ECO:0000259" key="14">
    <source>
        <dbReference type="PROSITE" id="PS50173"/>
    </source>
</evidence>
<evidence type="ECO:0000256" key="6">
    <source>
        <dbReference type="ARBA" id="ARBA00022705"/>
    </source>
</evidence>
<dbReference type="RefSeq" id="WP_270896448.1">
    <property type="nucleotide sequence ID" value="NZ_JBHSPF010000015.1"/>
</dbReference>
<feature type="site" description="Substrate discrimination" evidence="13">
    <location>
        <position position="15"/>
    </location>
</feature>
<evidence type="ECO:0000256" key="8">
    <source>
        <dbReference type="ARBA" id="ARBA00022763"/>
    </source>
</evidence>
<protein>
    <recommendedName>
        <fullName evidence="13">DNA polymerase IV</fullName>
        <shortName evidence="13">Pol IV</shortName>
        <ecNumber evidence="13">2.7.7.7</ecNumber>
    </recommendedName>
</protein>
<keyword evidence="10 13" id="KW-0238">DNA-binding</keyword>